<dbReference type="Proteomes" id="UP000278475">
    <property type="component" value="Unassembled WGS sequence"/>
</dbReference>
<dbReference type="SUPFAM" id="SSF52402">
    <property type="entry name" value="Adenine nucleotide alpha hydrolases-like"/>
    <property type="match status" value="1"/>
</dbReference>
<dbReference type="GO" id="GO:0017178">
    <property type="term" value="F:diphthine-ammonia ligase activity"/>
    <property type="evidence" value="ECO:0007669"/>
    <property type="project" value="UniProtKB-EC"/>
</dbReference>
<gene>
    <name evidence="2" type="ORF">DRJ31_04170</name>
    <name evidence="3" type="ORF">DRJ33_05425</name>
</gene>
<dbReference type="EC" id="6.3.1.14" evidence="2"/>
<dbReference type="GO" id="GO:0017183">
    <property type="term" value="P:protein histidyl modification to diphthamide"/>
    <property type="evidence" value="ECO:0007669"/>
    <property type="project" value="TreeGrafter"/>
</dbReference>
<keyword evidence="2" id="KW-0436">Ligase</keyword>
<dbReference type="InterPro" id="IPR014729">
    <property type="entry name" value="Rossmann-like_a/b/a_fold"/>
</dbReference>
<dbReference type="InterPro" id="IPR002761">
    <property type="entry name" value="Diphthami_syn_dom"/>
</dbReference>
<organism evidence="2 5">
    <name type="scientific">Thermoproteota archaeon</name>
    <dbReference type="NCBI Taxonomy" id="2056631"/>
    <lineage>
        <taxon>Archaea</taxon>
        <taxon>Thermoproteota</taxon>
    </lineage>
</organism>
<evidence type="ECO:0000259" key="1">
    <source>
        <dbReference type="Pfam" id="PF01902"/>
    </source>
</evidence>
<dbReference type="Gene3D" id="3.40.50.620">
    <property type="entry name" value="HUPs"/>
    <property type="match status" value="1"/>
</dbReference>
<accession>A0A497ERY7</accession>
<feature type="domain" description="Diphthamide synthase" evidence="1">
    <location>
        <begin position="12"/>
        <end position="227"/>
    </location>
</feature>
<evidence type="ECO:0000313" key="5">
    <source>
        <dbReference type="Proteomes" id="UP000278475"/>
    </source>
</evidence>
<sequence>MHFLICDRAEKMRVFVSWSGGKDCNLALYRALRMGLEVGCLLSMLDEGELRLRGHNVSLEVLEHQALALGIPLVYGRARWETYEEEFKRIARRLKMEGYGGAVFGDINIDGHRRWVERVCGEIGIKAFEPLWGESYENLLAEFFDNGFEAIIVSAKADLISGEWVGRPFSREFLAYLKHKGVDLCGEGGEYHTLVVYGPPFKRRLKIVEAEKTLRDSRWALQISKIKLE</sequence>
<dbReference type="CDD" id="cd01994">
    <property type="entry name" value="AANH_PF0828-like"/>
    <property type="match status" value="1"/>
</dbReference>
<dbReference type="PANTHER" id="PTHR12196">
    <property type="entry name" value="DOMAIN OF UNKNOWN FUNCTION 71 DUF71 -CONTAINING PROTEIN"/>
    <property type="match status" value="1"/>
</dbReference>
<dbReference type="Proteomes" id="UP000272051">
    <property type="component" value="Unassembled WGS sequence"/>
</dbReference>
<comment type="caution">
    <text evidence="2">The sequence shown here is derived from an EMBL/GenBank/DDBJ whole genome shotgun (WGS) entry which is preliminary data.</text>
</comment>
<reference evidence="4 5" key="1">
    <citation type="submission" date="2018-06" db="EMBL/GenBank/DDBJ databases">
        <title>Extensive metabolic versatility and redundancy in microbially diverse, dynamic hydrothermal sediments.</title>
        <authorList>
            <person name="Dombrowski N."/>
            <person name="Teske A."/>
            <person name="Baker B.J."/>
        </authorList>
    </citation>
    <scope>NUCLEOTIDE SEQUENCE [LARGE SCALE GENOMIC DNA]</scope>
    <source>
        <strain evidence="3">B34_G17</strain>
        <strain evidence="2">B66_G16</strain>
    </source>
</reference>
<dbReference type="PANTHER" id="PTHR12196:SF2">
    <property type="entry name" value="DIPHTHINE--AMMONIA LIGASE"/>
    <property type="match status" value="1"/>
</dbReference>
<evidence type="ECO:0000313" key="3">
    <source>
        <dbReference type="EMBL" id="RLE51668.1"/>
    </source>
</evidence>
<dbReference type="PIRSF" id="PIRSF039123">
    <property type="entry name" value="Diphthamide_synthase"/>
    <property type="match status" value="1"/>
</dbReference>
<dbReference type="AlphaFoldDB" id="A0A497ERY7"/>
<dbReference type="InterPro" id="IPR030662">
    <property type="entry name" value="DPH6/MJ0570"/>
</dbReference>
<dbReference type="EMBL" id="QMQV01000027">
    <property type="protein sequence ID" value="RLE49671.1"/>
    <property type="molecule type" value="Genomic_DNA"/>
</dbReference>
<dbReference type="EMBL" id="QMQX01000092">
    <property type="protein sequence ID" value="RLE51668.1"/>
    <property type="molecule type" value="Genomic_DNA"/>
</dbReference>
<name>A0A497ERY7_9CREN</name>
<dbReference type="Gene3D" id="3.90.1490.10">
    <property type="entry name" value="putative n-type atp pyrophosphatase, domain 2"/>
    <property type="match status" value="1"/>
</dbReference>
<evidence type="ECO:0000313" key="4">
    <source>
        <dbReference type="Proteomes" id="UP000272051"/>
    </source>
</evidence>
<proteinExistence type="predicted"/>
<dbReference type="Pfam" id="PF01902">
    <property type="entry name" value="Diphthami_syn_2"/>
    <property type="match status" value="1"/>
</dbReference>
<dbReference type="NCBIfam" id="TIGR00290">
    <property type="entry name" value="MJ0570_dom"/>
    <property type="match status" value="1"/>
</dbReference>
<protein>
    <submittedName>
        <fullName evidence="2">Diphthine--ammonia ligase</fullName>
        <ecNumber evidence="2">6.3.1.14</ecNumber>
    </submittedName>
</protein>
<evidence type="ECO:0000313" key="2">
    <source>
        <dbReference type="EMBL" id="RLE49671.1"/>
    </source>
</evidence>